<name>A0A1M7AGQ6_9FLAO</name>
<keyword evidence="1" id="KW-1133">Transmembrane helix</keyword>
<evidence type="ECO:0000256" key="1">
    <source>
        <dbReference type="SAM" id="Phobius"/>
    </source>
</evidence>
<dbReference type="Pfam" id="PF04286">
    <property type="entry name" value="DUF445"/>
    <property type="match status" value="1"/>
</dbReference>
<dbReference type="OrthoDB" id="9769590at2"/>
<keyword evidence="1" id="KW-0812">Transmembrane</keyword>
<evidence type="ECO:0000313" key="3">
    <source>
        <dbReference type="Proteomes" id="UP000184364"/>
    </source>
</evidence>
<dbReference type="SUPFAM" id="SSF48371">
    <property type="entry name" value="ARM repeat"/>
    <property type="match status" value="1"/>
</dbReference>
<dbReference type="InterPro" id="IPR007383">
    <property type="entry name" value="DUF445"/>
</dbReference>
<dbReference type="RefSeq" id="WP_073293173.1">
    <property type="nucleotide sequence ID" value="NZ_FRAV01000017.1"/>
</dbReference>
<dbReference type="STRING" id="1302687.SAMN05444267_101786"/>
<dbReference type="Proteomes" id="UP000184364">
    <property type="component" value="Unassembled WGS sequence"/>
</dbReference>
<dbReference type="AlphaFoldDB" id="A0A1M7AGQ6"/>
<dbReference type="PANTHER" id="PTHR38442:SF1">
    <property type="entry name" value="INNER MEMBRANE PROTEIN"/>
    <property type="match status" value="1"/>
</dbReference>
<protein>
    <submittedName>
        <fullName evidence="2">Uncharacterized membrane-anchored protein YjiN, DUF445 family</fullName>
    </submittedName>
</protein>
<keyword evidence="3" id="KW-1185">Reference proteome</keyword>
<gene>
    <name evidence="2" type="ORF">SAMN05444267_101786</name>
</gene>
<keyword evidence="1" id="KW-0472">Membrane</keyword>
<accession>A0A1M7AGQ6</accession>
<reference evidence="3" key="1">
    <citation type="submission" date="2016-11" db="EMBL/GenBank/DDBJ databases">
        <authorList>
            <person name="Varghese N."/>
            <person name="Submissions S."/>
        </authorList>
    </citation>
    <scope>NUCLEOTIDE SEQUENCE [LARGE SCALE GENOMIC DNA]</scope>
    <source>
        <strain evidence="3">DSM 26899</strain>
    </source>
</reference>
<dbReference type="PANTHER" id="PTHR38442">
    <property type="entry name" value="INNER MEMBRANE PROTEIN-RELATED"/>
    <property type="match status" value="1"/>
</dbReference>
<dbReference type="EMBL" id="FRAV01000017">
    <property type="protein sequence ID" value="SHL41940.1"/>
    <property type="molecule type" value="Genomic_DNA"/>
</dbReference>
<evidence type="ECO:0000313" key="2">
    <source>
        <dbReference type="EMBL" id="SHL41940.1"/>
    </source>
</evidence>
<feature type="transmembrane region" description="Helical" evidence="1">
    <location>
        <begin position="395"/>
        <end position="413"/>
    </location>
</feature>
<proteinExistence type="predicted"/>
<feature type="transmembrane region" description="Helical" evidence="1">
    <location>
        <begin position="15"/>
        <end position="34"/>
    </location>
</feature>
<dbReference type="InterPro" id="IPR016024">
    <property type="entry name" value="ARM-type_fold"/>
</dbReference>
<sequence length="414" mass="47567">MNDEAKRKQLRKYKAFATGLFVLMAIVFIITTILQKSNDSHWIGYVRAFSEAAMVGALADWFAVTALFSHPLGLPIPHTNLIENSKERLGDNLGSFVVSNFLSPQNIRPYIQKLKVSNFVGEWLTKEKNQEILIKNLSDIVLDILNKLDDSTVSSFISKKVSEMTDDIKLNKIIGNGINYLLDKNDHQRIITNLSKQIKDYIIENDEMIQNRVKEGSYSFIPSFVDNKIADKIASGLADFFKEVEEDPEHDIRALITKKIYEFSTDLKEDPKWEDEFKDIKNNFLKNDKLDEYSNDIWFSIKKTLVKELQDNGSSLKNYLSKNLNEFSQNLKTDEKLQNKIDHWVRVTAYKYILKNTHQFGNLISSTVGNWKGKELSEKLELEVGKDLQFIRVNGTLVGGLVGLIIYTISNFFL</sequence>
<dbReference type="GO" id="GO:0005886">
    <property type="term" value="C:plasma membrane"/>
    <property type="evidence" value="ECO:0007669"/>
    <property type="project" value="TreeGrafter"/>
</dbReference>
<organism evidence="2 3">
    <name type="scientific">Chryseobacterium polytrichastri</name>
    <dbReference type="NCBI Taxonomy" id="1302687"/>
    <lineage>
        <taxon>Bacteria</taxon>
        <taxon>Pseudomonadati</taxon>
        <taxon>Bacteroidota</taxon>
        <taxon>Flavobacteriia</taxon>
        <taxon>Flavobacteriales</taxon>
        <taxon>Weeksellaceae</taxon>
        <taxon>Chryseobacterium group</taxon>
        <taxon>Chryseobacterium</taxon>
    </lineage>
</organism>